<evidence type="ECO:0000313" key="1">
    <source>
        <dbReference type="EMBL" id="KZP00239.1"/>
    </source>
</evidence>
<keyword evidence="2" id="KW-1185">Reference proteome</keyword>
<dbReference type="OrthoDB" id="5386199at2759"/>
<reference evidence="1 2" key="1">
    <citation type="journal article" date="2016" name="Mol. Biol. Evol.">
        <title>Comparative Genomics of Early-Diverging Mushroom-Forming Fungi Provides Insights into the Origins of Lignocellulose Decay Capabilities.</title>
        <authorList>
            <person name="Nagy L.G."/>
            <person name="Riley R."/>
            <person name="Tritt A."/>
            <person name="Adam C."/>
            <person name="Daum C."/>
            <person name="Floudas D."/>
            <person name="Sun H."/>
            <person name="Yadav J.S."/>
            <person name="Pangilinan J."/>
            <person name="Larsson K.H."/>
            <person name="Matsuura K."/>
            <person name="Barry K."/>
            <person name="Labutti K."/>
            <person name="Kuo R."/>
            <person name="Ohm R.A."/>
            <person name="Bhattacharya S.S."/>
            <person name="Shirouzu T."/>
            <person name="Yoshinaga Y."/>
            <person name="Martin F.M."/>
            <person name="Grigoriev I.V."/>
            <person name="Hibbett D.S."/>
        </authorList>
    </citation>
    <scope>NUCLEOTIDE SEQUENCE [LARGE SCALE GENOMIC DNA]</scope>
    <source>
        <strain evidence="1 2">TUFC12733</strain>
    </source>
</reference>
<name>A0A167QU28_CALVF</name>
<gene>
    <name evidence="1" type="ORF">CALVIDRAFT_525107</name>
</gene>
<evidence type="ECO:0000313" key="2">
    <source>
        <dbReference type="Proteomes" id="UP000076738"/>
    </source>
</evidence>
<protein>
    <submittedName>
        <fullName evidence="1">Uncharacterized protein</fullName>
    </submittedName>
</protein>
<organism evidence="1 2">
    <name type="scientific">Calocera viscosa (strain TUFC12733)</name>
    <dbReference type="NCBI Taxonomy" id="1330018"/>
    <lineage>
        <taxon>Eukaryota</taxon>
        <taxon>Fungi</taxon>
        <taxon>Dikarya</taxon>
        <taxon>Basidiomycota</taxon>
        <taxon>Agaricomycotina</taxon>
        <taxon>Dacrymycetes</taxon>
        <taxon>Dacrymycetales</taxon>
        <taxon>Dacrymycetaceae</taxon>
        <taxon>Calocera</taxon>
    </lineage>
</organism>
<dbReference type="Proteomes" id="UP000076738">
    <property type="component" value="Unassembled WGS sequence"/>
</dbReference>
<proteinExistence type="predicted"/>
<dbReference type="EMBL" id="KV417270">
    <property type="protein sequence ID" value="KZP00239.1"/>
    <property type="molecule type" value="Genomic_DNA"/>
</dbReference>
<sequence length="149" mass="16304">MGARIALAASAVGASGFSTLLIAWASRSYVNVIRRKGEKGMELESADFLLRKITTTVWDTGILRASGRPFASWELPDEVYPPEGKTVQEGQCEVLAKTEDWKGRLRGQWIVQWKKNPAGMLVGKCTRQGSIVRHFNVAVELVDATAPSG</sequence>
<accession>A0A167QU28</accession>
<dbReference type="AlphaFoldDB" id="A0A167QU28"/>